<comment type="caution">
    <text evidence="1">The sequence shown here is derived from an EMBL/GenBank/DDBJ whole genome shotgun (WGS) entry which is preliminary data.</text>
</comment>
<organism evidence="1 2">
    <name type="scientific">Dreissena polymorpha</name>
    <name type="common">Zebra mussel</name>
    <name type="synonym">Mytilus polymorpha</name>
    <dbReference type="NCBI Taxonomy" id="45954"/>
    <lineage>
        <taxon>Eukaryota</taxon>
        <taxon>Metazoa</taxon>
        <taxon>Spiralia</taxon>
        <taxon>Lophotrochozoa</taxon>
        <taxon>Mollusca</taxon>
        <taxon>Bivalvia</taxon>
        <taxon>Autobranchia</taxon>
        <taxon>Heteroconchia</taxon>
        <taxon>Euheterodonta</taxon>
        <taxon>Imparidentia</taxon>
        <taxon>Neoheterodontei</taxon>
        <taxon>Myida</taxon>
        <taxon>Dreissenoidea</taxon>
        <taxon>Dreissenidae</taxon>
        <taxon>Dreissena</taxon>
    </lineage>
</organism>
<name>A0A9D4N2X6_DREPO</name>
<reference evidence="1" key="2">
    <citation type="submission" date="2020-11" db="EMBL/GenBank/DDBJ databases">
        <authorList>
            <person name="McCartney M.A."/>
            <person name="Auch B."/>
            <person name="Kono T."/>
            <person name="Mallez S."/>
            <person name="Becker A."/>
            <person name="Gohl D.M."/>
            <person name="Silverstein K.A.T."/>
            <person name="Koren S."/>
            <person name="Bechman K.B."/>
            <person name="Herman A."/>
            <person name="Abrahante J.E."/>
            <person name="Garbe J."/>
        </authorList>
    </citation>
    <scope>NUCLEOTIDE SEQUENCE</scope>
    <source>
        <strain evidence="1">Duluth1</strain>
        <tissue evidence="1">Whole animal</tissue>
    </source>
</reference>
<accession>A0A9D4N2X6</accession>
<evidence type="ECO:0000313" key="1">
    <source>
        <dbReference type="EMBL" id="KAH3886796.1"/>
    </source>
</evidence>
<gene>
    <name evidence="1" type="ORF">DPMN_010809</name>
</gene>
<dbReference type="EMBL" id="JAIWYP010000001">
    <property type="protein sequence ID" value="KAH3886796.1"/>
    <property type="molecule type" value="Genomic_DNA"/>
</dbReference>
<evidence type="ECO:0000313" key="2">
    <source>
        <dbReference type="Proteomes" id="UP000828390"/>
    </source>
</evidence>
<keyword evidence="2" id="KW-1185">Reference proteome</keyword>
<proteinExistence type="predicted"/>
<dbReference type="Proteomes" id="UP000828390">
    <property type="component" value="Unassembled WGS sequence"/>
</dbReference>
<protein>
    <submittedName>
        <fullName evidence="1">Uncharacterized protein</fullName>
    </submittedName>
</protein>
<reference evidence="1" key="1">
    <citation type="journal article" date="2019" name="bioRxiv">
        <title>The Genome of the Zebra Mussel, Dreissena polymorpha: A Resource for Invasive Species Research.</title>
        <authorList>
            <person name="McCartney M.A."/>
            <person name="Auch B."/>
            <person name="Kono T."/>
            <person name="Mallez S."/>
            <person name="Zhang Y."/>
            <person name="Obille A."/>
            <person name="Becker A."/>
            <person name="Abrahante J.E."/>
            <person name="Garbe J."/>
            <person name="Badalamenti J.P."/>
            <person name="Herman A."/>
            <person name="Mangelson H."/>
            <person name="Liachko I."/>
            <person name="Sullivan S."/>
            <person name="Sone E.D."/>
            <person name="Koren S."/>
            <person name="Silverstein K.A.T."/>
            <person name="Beckman K.B."/>
            <person name="Gohl D.M."/>
        </authorList>
    </citation>
    <scope>NUCLEOTIDE SEQUENCE</scope>
    <source>
        <strain evidence="1">Duluth1</strain>
        <tissue evidence="1">Whole animal</tissue>
    </source>
</reference>
<dbReference type="AlphaFoldDB" id="A0A9D4N2X6"/>
<sequence>MIRLIKNVVFFRGNSLTTSARISSDTSVTAVLNVATTSSERVATLTQETDWSKSFIHTQAGRPDIHPSSSPLRIEQPIEVASPHGYLPLQRQCGIAPAQVSLYVLDSTCTGQCVCVG</sequence>